<gene>
    <name evidence="9" type="ORF">DPMN_010319</name>
</gene>
<dbReference type="PANTHER" id="PTHR21286:SF0">
    <property type="entry name" value="NUCLEAR PORE COMPLEX PROTEIN NUP160"/>
    <property type="match status" value="1"/>
</dbReference>
<dbReference type="Pfam" id="PF23345">
    <property type="entry name" value="NUP160_helical"/>
    <property type="match status" value="1"/>
</dbReference>
<dbReference type="GO" id="GO:0017056">
    <property type="term" value="F:structural constituent of nuclear pore"/>
    <property type="evidence" value="ECO:0007669"/>
    <property type="project" value="TreeGrafter"/>
</dbReference>
<evidence type="ECO:0000259" key="7">
    <source>
        <dbReference type="Pfam" id="PF23347"/>
    </source>
</evidence>
<evidence type="ECO:0000256" key="4">
    <source>
        <dbReference type="SAM" id="MobiDB-lite"/>
    </source>
</evidence>
<dbReference type="EMBL" id="JAIWYP010000001">
    <property type="protein sequence ID" value="KAH3886315.1"/>
    <property type="molecule type" value="Genomic_DNA"/>
</dbReference>
<comment type="caution">
    <text evidence="9">The sequence shown here is derived from an EMBL/GenBank/DDBJ whole genome shotgun (WGS) entry which is preliminary data.</text>
</comment>
<evidence type="ECO:0000256" key="1">
    <source>
        <dbReference type="ARBA" id="ARBA00004123"/>
    </source>
</evidence>
<reference evidence="9" key="2">
    <citation type="submission" date="2020-11" db="EMBL/GenBank/DDBJ databases">
        <authorList>
            <person name="McCartney M.A."/>
            <person name="Auch B."/>
            <person name="Kono T."/>
            <person name="Mallez S."/>
            <person name="Becker A."/>
            <person name="Gohl D.M."/>
            <person name="Silverstein K.A.T."/>
            <person name="Koren S."/>
            <person name="Bechman K.B."/>
            <person name="Herman A."/>
            <person name="Abrahante J.E."/>
            <person name="Garbe J."/>
        </authorList>
    </citation>
    <scope>NUCLEOTIDE SEQUENCE</scope>
    <source>
        <strain evidence="9">Duluth1</strain>
        <tissue evidence="9">Whole animal</tissue>
    </source>
</reference>
<dbReference type="Pfam" id="PF23347">
    <property type="entry name" value="TPR_Nup160_C"/>
    <property type="match status" value="1"/>
</dbReference>
<feature type="compositionally biased region" description="Basic and acidic residues" evidence="4">
    <location>
        <begin position="1458"/>
        <end position="1496"/>
    </location>
</feature>
<dbReference type="InterPro" id="IPR059141">
    <property type="entry name" value="Beta-prop_Nup120_160"/>
</dbReference>
<comment type="subcellular location">
    <subcellularLocation>
        <location evidence="1">Nucleus</location>
    </subcellularLocation>
</comment>
<accession>A0A9D4N1Z2</accession>
<dbReference type="InterPro" id="IPR056547">
    <property type="entry name" value="NUP160_helical"/>
</dbReference>
<protein>
    <recommendedName>
        <fullName evidence="11">Nuclear pore complex protein Nup160</fullName>
    </recommendedName>
</protein>
<evidence type="ECO:0000259" key="8">
    <source>
        <dbReference type="Pfam" id="PF23354"/>
    </source>
</evidence>
<keyword evidence="3" id="KW-0539">Nucleus</keyword>
<dbReference type="Proteomes" id="UP000828390">
    <property type="component" value="Unassembled WGS sequence"/>
</dbReference>
<feature type="domain" description="NUP160 C-terminal TPR" evidence="7">
    <location>
        <begin position="1204"/>
        <end position="1462"/>
    </location>
</feature>
<feature type="region of interest" description="Disordered" evidence="4">
    <location>
        <begin position="1458"/>
        <end position="1518"/>
    </location>
</feature>
<dbReference type="Pfam" id="PF23354">
    <property type="entry name" value="TPR_NUP160_120_M"/>
    <property type="match status" value="1"/>
</dbReference>
<evidence type="ECO:0000259" key="6">
    <source>
        <dbReference type="Pfam" id="PF23345"/>
    </source>
</evidence>
<dbReference type="InterPro" id="IPR021717">
    <property type="entry name" value="Nucleoporin_Nup160"/>
</dbReference>
<name>A0A9D4N1Z2_DREPO</name>
<evidence type="ECO:0000313" key="10">
    <source>
        <dbReference type="Proteomes" id="UP000828390"/>
    </source>
</evidence>
<reference evidence="9" key="1">
    <citation type="journal article" date="2019" name="bioRxiv">
        <title>The Genome of the Zebra Mussel, Dreissena polymorpha: A Resource for Invasive Species Research.</title>
        <authorList>
            <person name="McCartney M.A."/>
            <person name="Auch B."/>
            <person name="Kono T."/>
            <person name="Mallez S."/>
            <person name="Zhang Y."/>
            <person name="Obille A."/>
            <person name="Becker A."/>
            <person name="Abrahante J.E."/>
            <person name="Garbe J."/>
            <person name="Badalamenti J.P."/>
            <person name="Herman A."/>
            <person name="Mangelson H."/>
            <person name="Liachko I."/>
            <person name="Sullivan S."/>
            <person name="Sone E.D."/>
            <person name="Koren S."/>
            <person name="Silverstein K.A.T."/>
            <person name="Beckman K.B."/>
            <person name="Gohl D.M."/>
        </authorList>
    </citation>
    <scope>NUCLEOTIDE SEQUENCE</scope>
    <source>
        <strain evidence="9">Duluth1</strain>
        <tissue evidence="9">Whole animal</tissue>
    </source>
</reference>
<sequence length="1518" mass="170687">MAGLRGDSWVPVSGYGWIQRRQLGASELGMAGFRGNSWVPVSWVWLSSEATVWVPVELGMAGFRGDSLVPVSWRRQLGASELGMAGFRGDSWVPVSWRRQLGASELGMAGFRGDSWVPVSWRRQLGASELGMAEFRGDSWVPVSWRRQFGASELGMAGFRGDSWVPVSWVWLGSEEPGLGIPDQPVPSVFLDASITKCMDVRNTHMLNPAGTISCVFTCASSFYTQEGEALFALGNNSGNILLVKLPPLGMQGIIQQFELCQTSVMQKLWTGLVPSIMRGGQEPVHTVSSLMIQQVDGEACIFAVCKDHRLRVWSCKSHECLHTCNLLNFVPDNLQNQPPSGSGHTIRKMISVNAGDVKFGVHLNFQTSNQLCILQPKVTSARLQISQVASVYGPQDDLIDFCMTSSVLVSLWTSSEGNQVVRTLTFGDEGPGSWLEVLLEPPELSDLPIPPHRDPREVYLEKLFEPGAFSREDIRKALNLQVYSRSLDQNVIGEASLHVNTLRQDVTVAVETEIRSAAVDYEMEEEEYYQLQLEQWTKFYSCVIQYHEVGGKLKGLFCDSVTGQVGLIRKGCVTYLRPCDPVEEMYSGQPNTGPDGFMMKLSLQDRHQRRDLELLFEGLHSVAMEMSDDLSAQFEQELTNNHNLETVATQLVHNIILGHNTEYSLSGGDSIPVKLGMIHDLYGSVNTVLKYLDLSLDRNDEQILDEVLDRRRQLGLNHLLTSGVGVSVLSECVQQLASTRFNMLRDLYLLQTAALRHCNQANISHEVVQGFQNELLPYTASLLRAYQVVKWASQTLAVSTQATALEMNIRQLSGLDVSDSTALVNAAMGPSLIQKIEHRGASLLELFILGCGGEKMRTVLSSDRFLMDQPSGVWSEGLLTMATALATLIWPLSEETVFPEFLVGYCQYLPLQFYVSSLQHWCEFNAASRCFWQGLAYLHFDEPLKAAQCFDQAREGVTSEAFLRHKLLQTEETQPRKLEVLYYLKVIRQFEEYSAPDVVISLARNATAIADEDDENLPTLWSKVFKYQLELGHNSEAYNAMIENPDPSRRKDCLRQLLICLCEKGDLQSLVDFPYTDLQEEVENILESRARCMDLTSYNYYDLLYAFHIFRNNYRKGGSVMYEQGMRLGREVSGRVGLQRQAQCYLAALNALRLVRPEYSWIIKPAPSARVNLGAGDVHMRSPKHALDGEELNNNGSKFEILELHDIEKEYILVDARLRLLAREEDPLLAAGSWQGADEIVGLLVKAGMYDRAIIVSRAFDLPLNTVFESLALRCVNLAKNSSYHMRGDNDYTAEAWGWLKTNNLTLSNISTETSSSDEAWQLLQQYLDRYEDGTAQYHRCTANKLMAHGFALPAWFINSYKGLNSAELLRLYIDHDLLEEAVALCVEYIDAVMDTFSGQDCNLFQLKGCVQHAPLTVWLPYTSIDLLMAALRDHRQDLQIGNMYQSLKDKMTIYMGKRDKETDRPRNGETDRSIQADKETDCETDVHNDSDTPSEKPTLTEQKTDSQTDRETKRLI</sequence>
<feature type="domain" description="Nucleoporin Nup120/160 beta-propeller" evidence="5">
    <location>
        <begin position="215"/>
        <end position="584"/>
    </location>
</feature>
<feature type="domain" description="NUP160 helical" evidence="6">
    <location>
        <begin position="606"/>
        <end position="848"/>
    </location>
</feature>
<dbReference type="InterPro" id="IPR056535">
    <property type="entry name" value="TPR_NUP160_M"/>
</dbReference>
<organism evidence="9 10">
    <name type="scientific">Dreissena polymorpha</name>
    <name type="common">Zebra mussel</name>
    <name type="synonym">Mytilus polymorpha</name>
    <dbReference type="NCBI Taxonomy" id="45954"/>
    <lineage>
        <taxon>Eukaryota</taxon>
        <taxon>Metazoa</taxon>
        <taxon>Spiralia</taxon>
        <taxon>Lophotrochozoa</taxon>
        <taxon>Mollusca</taxon>
        <taxon>Bivalvia</taxon>
        <taxon>Autobranchia</taxon>
        <taxon>Heteroconchia</taxon>
        <taxon>Euheterodonta</taxon>
        <taxon>Imparidentia</taxon>
        <taxon>Neoheterodontei</taxon>
        <taxon>Myida</taxon>
        <taxon>Dreissenoidea</taxon>
        <taxon>Dreissenidae</taxon>
        <taxon>Dreissena</taxon>
    </lineage>
</organism>
<evidence type="ECO:0000313" key="9">
    <source>
        <dbReference type="EMBL" id="KAH3886315.1"/>
    </source>
</evidence>
<evidence type="ECO:0000256" key="2">
    <source>
        <dbReference type="ARBA" id="ARBA00022448"/>
    </source>
</evidence>
<evidence type="ECO:0000259" key="5">
    <source>
        <dbReference type="Pfam" id="PF11715"/>
    </source>
</evidence>
<evidence type="ECO:0008006" key="11">
    <source>
        <dbReference type="Google" id="ProtNLM"/>
    </source>
</evidence>
<dbReference type="Pfam" id="PF11715">
    <property type="entry name" value="Beta-prop_Nup120_160"/>
    <property type="match status" value="1"/>
</dbReference>
<feature type="domain" description="NUP160 middle TPR" evidence="8">
    <location>
        <begin position="891"/>
        <end position="1155"/>
    </location>
</feature>
<dbReference type="PANTHER" id="PTHR21286">
    <property type="entry name" value="NUCLEAR PORE COMPLEX PROTEIN NUP160"/>
    <property type="match status" value="1"/>
</dbReference>
<keyword evidence="10" id="KW-1185">Reference proteome</keyword>
<feature type="compositionally biased region" description="Basic and acidic residues" evidence="4">
    <location>
        <begin position="1504"/>
        <end position="1518"/>
    </location>
</feature>
<dbReference type="InterPro" id="IPR056536">
    <property type="entry name" value="TPR_NUP160_C"/>
</dbReference>
<keyword evidence="2" id="KW-0813">Transport</keyword>
<dbReference type="GO" id="GO:0005643">
    <property type="term" value="C:nuclear pore"/>
    <property type="evidence" value="ECO:0007669"/>
    <property type="project" value="UniProtKB-ARBA"/>
</dbReference>
<evidence type="ECO:0000256" key="3">
    <source>
        <dbReference type="ARBA" id="ARBA00023242"/>
    </source>
</evidence>
<proteinExistence type="predicted"/>